<feature type="compositionally biased region" description="Low complexity" evidence="1">
    <location>
        <begin position="95"/>
        <end position="113"/>
    </location>
</feature>
<feature type="region of interest" description="Disordered" evidence="1">
    <location>
        <begin position="77"/>
        <end position="113"/>
    </location>
</feature>
<proteinExistence type="predicted"/>
<name>A0A7J6W073_THATH</name>
<dbReference type="AlphaFoldDB" id="A0A7J6W073"/>
<accession>A0A7J6W073</accession>
<comment type="caution">
    <text evidence="2">The sequence shown here is derived from an EMBL/GenBank/DDBJ whole genome shotgun (WGS) entry which is preliminary data.</text>
</comment>
<evidence type="ECO:0000313" key="2">
    <source>
        <dbReference type="EMBL" id="KAF5190012.1"/>
    </source>
</evidence>
<evidence type="ECO:0000313" key="3">
    <source>
        <dbReference type="Proteomes" id="UP000554482"/>
    </source>
</evidence>
<keyword evidence="3" id="KW-1185">Reference proteome</keyword>
<gene>
    <name evidence="2" type="ORF">FRX31_020401</name>
</gene>
<reference evidence="2 3" key="1">
    <citation type="submission" date="2020-06" db="EMBL/GenBank/DDBJ databases">
        <title>Transcriptomic and genomic resources for Thalictrum thalictroides and T. hernandezii: Facilitating candidate gene discovery in an emerging model plant lineage.</title>
        <authorList>
            <person name="Arias T."/>
            <person name="Riano-Pachon D.M."/>
            <person name="Di Stilio V.S."/>
        </authorList>
    </citation>
    <scope>NUCLEOTIDE SEQUENCE [LARGE SCALE GENOMIC DNA]</scope>
    <source>
        <strain evidence="3">cv. WT478/WT964</strain>
        <tissue evidence="2">Leaves</tissue>
    </source>
</reference>
<feature type="compositionally biased region" description="Polar residues" evidence="1">
    <location>
        <begin position="81"/>
        <end position="94"/>
    </location>
</feature>
<dbReference type="Proteomes" id="UP000554482">
    <property type="component" value="Unassembled WGS sequence"/>
</dbReference>
<organism evidence="2 3">
    <name type="scientific">Thalictrum thalictroides</name>
    <name type="common">Rue-anemone</name>
    <name type="synonym">Anemone thalictroides</name>
    <dbReference type="NCBI Taxonomy" id="46969"/>
    <lineage>
        <taxon>Eukaryota</taxon>
        <taxon>Viridiplantae</taxon>
        <taxon>Streptophyta</taxon>
        <taxon>Embryophyta</taxon>
        <taxon>Tracheophyta</taxon>
        <taxon>Spermatophyta</taxon>
        <taxon>Magnoliopsida</taxon>
        <taxon>Ranunculales</taxon>
        <taxon>Ranunculaceae</taxon>
        <taxon>Thalictroideae</taxon>
        <taxon>Thalictrum</taxon>
    </lineage>
</organism>
<protein>
    <submittedName>
        <fullName evidence="2">Uncharacterized protein</fullName>
    </submittedName>
</protein>
<sequence>MSEERRNLLRQRDRLNYRRRRDNLVEAEAETFRAHDRERKRLRSENLTDAERSNFRDRKHQLYQNHIRQNPLNVLLEPPTFHSQAPGQAQLPSQPSLLDASSSGPSSSSEPLELQPMNIYDVNFCSNWSVYRPSTNAIQAEEEYSTMAPAQPAL</sequence>
<dbReference type="EMBL" id="JABWDY010024728">
    <property type="protein sequence ID" value="KAF5190012.1"/>
    <property type="molecule type" value="Genomic_DNA"/>
</dbReference>
<evidence type="ECO:0000256" key="1">
    <source>
        <dbReference type="SAM" id="MobiDB-lite"/>
    </source>
</evidence>